<dbReference type="SUPFAM" id="SSF46689">
    <property type="entry name" value="Homeodomain-like"/>
    <property type="match status" value="1"/>
</dbReference>
<evidence type="ECO:0000256" key="1">
    <source>
        <dbReference type="ARBA" id="ARBA00023125"/>
    </source>
</evidence>
<comment type="caution">
    <text evidence="4">The sequence shown here is derived from an EMBL/GenBank/DDBJ whole genome shotgun (WGS) entry which is preliminary data.</text>
</comment>
<evidence type="ECO:0000256" key="2">
    <source>
        <dbReference type="PROSITE-ProRule" id="PRU00335"/>
    </source>
</evidence>
<dbReference type="InterPro" id="IPR050109">
    <property type="entry name" value="HTH-type_TetR-like_transc_reg"/>
</dbReference>
<dbReference type="EMBL" id="JBBHJY010000005">
    <property type="protein sequence ID" value="MEJ6010424.1"/>
    <property type="molecule type" value="Genomic_DNA"/>
</dbReference>
<organism evidence="4 5">
    <name type="scientific">Novosphingobium aquae</name>
    <dbReference type="NCBI Taxonomy" id="3133435"/>
    <lineage>
        <taxon>Bacteria</taxon>
        <taxon>Pseudomonadati</taxon>
        <taxon>Pseudomonadota</taxon>
        <taxon>Alphaproteobacteria</taxon>
        <taxon>Sphingomonadales</taxon>
        <taxon>Sphingomonadaceae</taxon>
        <taxon>Novosphingobium</taxon>
    </lineage>
</organism>
<dbReference type="Proteomes" id="UP001379235">
    <property type="component" value="Unassembled WGS sequence"/>
</dbReference>
<feature type="domain" description="HTH tetR-type" evidence="3">
    <location>
        <begin position="13"/>
        <end position="73"/>
    </location>
</feature>
<accession>A0ABU8S946</accession>
<gene>
    <name evidence="4" type="ORF">WG900_10880</name>
</gene>
<dbReference type="PANTHER" id="PTHR30055:SF226">
    <property type="entry name" value="HTH-TYPE TRANSCRIPTIONAL REGULATOR PKSA"/>
    <property type="match status" value="1"/>
</dbReference>
<dbReference type="PROSITE" id="PS50977">
    <property type="entry name" value="HTH_TETR_2"/>
    <property type="match status" value="1"/>
</dbReference>
<proteinExistence type="predicted"/>
<protein>
    <submittedName>
        <fullName evidence="4">TetR/AcrR family transcriptional regulator</fullName>
    </submittedName>
</protein>
<reference evidence="4 5" key="1">
    <citation type="submission" date="2024-03" db="EMBL/GenBank/DDBJ databases">
        <authorList>
            <person name="Jo J.-H."/>
        </authorList>
    </citation>
    <scope>NUCLEOTIDE SEQUENCE [LARGE SCALE GENOMIC DNA]</scope>
    <source>
        <strain evidence="4 5">AS3R-12</strain>
    </source>
</reference>
<dbReference type="InterPro" id="IPR036271">
    <property type="entry name" value="Tet_transcr_reg_TetR-rel_C_sf"/>
</dbReference>
<name>A0ABU8S946_9SPHN</name>
<keyword evidence="5" id="KW-1185">Reference proteome</keyword>
<dbReference type="Pfam" id="PF00440">
    <property type="entry name" value="TetR_N"/>
    <property type="match status" value="1"/>
</dbReference>
<feature type="DNA-binding region" description="H-T-H motif" evidence="2">
    <location>
        <begin position="36"/>
        <end position="55"/>
    </location>
</feature>
<evidence type="ECO:0000259" key="3">
    <source>
        <dbReference type="PROSITE" id="PS50977"/>
    </source>
</evidence>
<dbReference type="Gene3D" id="1.10.357.10">
    <property type="entry name" value="Tetracycline Repressor, domain 2"/>
    <property type="match status" value="1"/>
</dbReference>
<keyword evidence="1 2" id="KW-0238">DNA-binding</keyword>
<evidence type="ECO:0000313" key="5">
    <source>
        <dbReference type="Proteomes" id="UP001379235"/>
    </source>
</evidence>
<evidence type="ECO:0000313" key="4">
    <source>
        <dbReference type="EMBL" id="MEJ6010424.1"/>
    </source>
</evidence>
<dbReference type="RefSeq" id="WP_339967063.1">
    <property type="nucleotide sequence ID" value="NZ_JBBHJY010000005.1"/>
</dbReference>
<dbReference type="InterPro" id="IPR009057">
    <property type="entry name" value="Homeodomain-like_sf"/>
</dbReference>
<dbReference type="PANTHER" id="PTHR30055">
    <property type="entry name" value="HTH-TYPE TRANSCRIPTIONAL REGULATOR RUTR"/>
    <property type="match status" value="1"/>
</dbReference>
<dbReference type="SUPFAM" id="SSF48498">
    <property type="entry name" value="Tetracyclin repressor-like, C-terminal domain"/>
    <property type="match status" value="1"/>
</dbReference>
<sequence length="228" mass="25640">MKSPRRTQAERRDESKARILGATIDLLIEKGFDRFSLHDVGKRAKCSHELVNFYFGNKDGLLDAMATHIIGNLSDELLALDESPNAFDRLAKQIMYIATIADRDLTTFTAYLRMAGEAPFSTHLSDLYRARRNQTLNIFRQTILAGKVSGHIRRGVDADAIAQVCYDFVRGHVDRRLLDRDSETTGEFNAIISSFIELLRGQIAIRKRAGDQASLLPAQQSLVDTQEI</sequence>
<dbReference type="InterPro" id="IPR001647">
    <property type="entry name" value="HTH_TetR"/>
</dbReference>